<dbReference type="Pfam" id="PF13274">
    <property type="entry name" value="SocA_Panacea"/>
    <property type="match status" value="1"/>
</dbReference>
<reference evidence="2 3" key="1">
    <citation type="journal article" date="2019" name="Int. J. Syst. Evol. Microbiol.">
        <title>The Global Catalogue of Microorganisms (GCM) 10K type strain sequencing project: providing services to taxonomists for standard genome sequencing and annotation.</title>
        <authorList>
            <consortium name="The Broad Institute Genomics Platform"/>
            <consortium name="The Broad Institute Genome Sequencing Center for Infectious Disease"/>
            <person name="Wu L."/>
            <person name="Ma J."/>
        </authorList>
    </citation>
    <scope>NUCLEOTIDE SEQUENCE [LARGE SCALE GENOMIC DNA]</scope>
    <source>
        <strain evidence="2 3">WLHS5</strain>
    </source>
</reference>
<evidence type="ECO:0000313" key="2">
    <source>
        <dbReference type="EMBL" id="MFC4540797.1"/>
    </source>
</evidence>
<dbReference type="RefSeq" id="WP_250138958.1">
    <property type="nucleotide sequence ID" value="NZ_JALIQP010000001.1"/>
</dbReference>
<dbReference type="EMBL" id="JBHSFA010000002">
    <property type="protein sequence ID" value="MFC4540797.1"/>
    <property type="molecule type" value="Genomic_DNA"/>
</dbReference>
<accession>A0ABD5PJQ2</accession>
<comment type="caution">
    <text evidence="2">The sequence shown here is derived from an EMBL/GenBank/DDBJ whole genome shotgun (WGS) entry which is preliminary data.</text>
</comment>
<keyword evidence="3" id="KW-1185">Reference proteome</keyword>
<feature type="domain" description="Antitoxin SocA-like Panacea" evidence="1">
    <location>
        <begin position="30"/>
        <end position="146"/>
    </location>
</feature>
<proteinExistence type="predicted"/>
<organism evidence="2 3">
    <name type="scientific">Halosolutus amylolyticus</name>
    <dbReference type="NCBI Taxonomy" id="2932267"/>
    <lineage>
        <taxon>Archaea</taxon>
        <taxon>Methanobacteriati</taxon>
        <taxon>Methanobacteriota</taxon>
        <taxon>Stenosarchaea group</taxon>
        <taxon>Halobacteria</taxon>
        <taxon>Halobacteriales</taxon>
        <taxon>Natrialbaceae</taxon>
        <taxon>Halosolutus</taxon>
    </lineage>
</organism>
<dbReference type="AlphaFoldDB" id="A0ABD5PJQ2"/>
<sequence length="165" mass="19393">MPRIDQIDRRTDVVFILFHHAGSIHGITKLQKLLFLVEEETEFFKEYGDELAFEFTAHKMGPFSQHVYEEIRFLQQLKAIETEPMPGEPDDEALTNKVFHITPKGEKIASELSNRLEDEYDNELKELVETYNSMKLRELLRYVYKEYPAFTTESEIKDEILAEAS</sequence>
<gene>
    <name evidence="2" type="ORF">ACFO5R_02500</name>
</gene>
<evidence type="ECO:0000313" key="3">
    <source>
        <dbReference type="Proteomes" id="UP001595898"/>
    </source>
</evidence>
<name>A0ABD5PJQ2_9EURY</name>
<dbReference type="InterPro" id="IPR025272">
    <property type="entry name" value="SocA_Panacea"/>
</dbReference>
<dbReference type="Proteomes" id="UP001595898">
    <property type="component" value="Unassembled WGS sequence"/>
</dbReference>
<protein>
    <submittedName>
        <fullName evidence="2">Type II toxin-antitoxin system antitoxin SocA domain-containing protein</fullName>
    </submittedName>
</protein>
<evidence type="ECO:0000259" key="1">
    <source>
        <dbReference type="Pfam" id="PF13274"/>
    </source>
</evidence>